<feature type="transmembrane region" description="Helical" evidence="1">
    <location>
        <begin position="136"/>
        <end position="155"/>
    </location>
</feature>
<keyword evidence="1" id="KW-1133">Transmembrane helix</keyword>
<dbReference type="EMBL" id="NGFO01000071">
    <property type="protein sequence ID" value="OUC75527.1"/>
    <property type="molecule type" value="Genomic_DNA"/>
</dbReference>
<proteinExistence type="predicted"/>
<keyword evidence="1" id="KW-0812">Transmembrane</keyword>
<dbReference type="OrthoDB" id="3870305at2"/>
<dbReference type="STRING" id="417102.CA982_26010"/>
<dbReference type="RefSeq" id="WP_086537948.1">
    <property type="nucleotide sequence ID" value="NZ_NGFO01000071.1"/>
</dbReference>
<sequence length="207" mass="21323">MNAKSMILGLAPWFVFAWSAERLGADHVTLAAIAACVLALAVTVYEAVRTGGGWKIIDVAGVVLFGVIALIGIVGDAQVDEALVFFGRGGSAFVLAAVMAVSAFTVPFTEQYARETVDPALWHSPVFRAKNRQISLLWAGAIALMGCSHIVAGLLASTSTASGGHPGNILLNWVVPIALIVFAVKRTRVIADAAPSAPAGTTAPTAG</sequence>
<keyword evidence="3" id="KW-1185">Reference proteome</keyword>
<gene>
    <name evidence="2" type="ORF">CA982_26010</name>
</gene>
<organism evidence="2 3">
    <name type="scientific">Gordonia lacunae</name>
    <dbReference type="NCBI Taxonomy" id="417102"/>
    <lineage>
        <taxon>Bacteria</taxon>
        <taxon>Bacillati</taxon>
        <taxon>Actinomycetota</taxon>
        <taxon>Actinomycetes</taxon>
        <taxon>Mycobacteriales</taxon>
        <taxon>Gordoniaceae</taxon>
        <taxon>Gordonia</taxon>
    </lineage>
</organism>
<protein>
    <recommendedName>
        <fullName evidence="4">DUF3159 domain-containing protein</fullName>
    </recommendedName>
</protein>
<accession>A0A243Q2N7</accession>
<dbReference type="Proteomes" id="UP000194632">
    <property type="component" value="Unassembled WGS sequence"/>
</dbReference>
<dbReference type="AlphaFoldDB" id="A0A243Q2N7"/>
<evidence type="ECO:0008006" key="4">
    <source>
        <dbReference type="Google" id="ProtNLM"/>
    </source>
</evidence>
<reference evidence="2 3" key="1">
    <citation type="submission" date="2017-05" db="EMBL/GenBank/DDBJ databases">
        <title>Biotechnological potential of actinobacteria isolated from South African environments.</title>
        <authorList>
            <person name="Le Roes-Hill M."/>
            <person name="Prins A."/>
            <person name="Durrell K.A."/>
        </authorList>
    </citation>
    <scope>NUCLEOTIDE SEQUENCE [LARGE SCALE GENOMIC DNA]</scope>
    <source>
        <strain evidence="2">BS2</strain>
    </source>
</reference>
<evidence type="ECO:0000313" key="3">
    <source>
        <dbReference type="Proteomes" id="UP000194632"/>
    </source>
</evidence>
<name>A0A243Q2N7_9ACTN</name>
<comment type="caution">
    <text evidence="2">The sequence shown here is derived from an EMBL/GenBank/DDBJ whole genome shotgun (WGS) entry which is preliminary data.</text>
</comment>
<feature type="transmembrane region" description="Helical" evidence="1">
    <location>
        <begin position="29"/>
        <end position="48"/>
    </location>
</feature>
<feature type="transmembrane region" description="Helical" evidence="1">
    <location>
        <begin position="60"/>
        <end position="79"/>
    </location>
</feature>
<evidence type="ECO:0000313" key="2">
    <source>
        <dbReference type="EMBL" id="OUC75527.1"/>
    </source>
</evidence>
<keyword evidence="1" id="KW-0472">Membrane</keyword>
<feature type="transmembrane region" description="Helical" evidence="1">
    <location>
        <begin position="167"/>
        <end position="184"/>
    </location>
</feature>
<evidence type="ECO:0000256" key="1">
    <source>
        <dbReference type="SAM" id="Phobius"/>
    </source>
</evidence>
<feature type="transmembrane region" description="Helical" evidence="1">
    <location>
        <begin position="85"/>
        <end position="106"/>
    </location>
</feature>